<dbReference type="Proteomes" id="UP000184501">
    <property type="component" value="Unassembled WGS sequence"/>
</dbReference>
<organism evidence="1 2">
    <name type="scientific">Streptoalloteichus hindustanus</name>
    <dbReference type="NCBI Taxonomy" id="2017"/>
    <lineage>
        <taxon>Bacteria</taxon>
        <taxon>Bacillati</taxon>
        <taxon>Actinomycetota</taxon>
        <taxon>Actinomycetes</taxon>
        <taxon>Pseudonocardiales</taxon>
        <taxon>Pseudonocardiaceae</taxon>
        <taxon>Streptoalloteichus</taxon>
    </lineage>
</organism>
<name>A0A1M5DQ51_STRHI</name>
<evidence type="ECO:0000313" key="2">
    <source>
        <dbReference type="Proteomes" id="UP000184501"/>
    </source>
</evidence>
<reference evidence="1 2" key="1">
    <citation type="submission" date="2016-11" db="EMBL/GenBank/DDBJ databases">
        <authorList>
            <person name="Jaros S."/>
            <person name="Januszkiewicz K."/>
            <person name="Wedrychowicz H."/>
        </authorList>
    </citation>
    <scope>NUCLEOTIDE SEQUENCE [LARGE SCALE GENOMIC DNA]</scope>
    <source>
        <strain evidence="1 2">DSM 44523</strain>
    </source>
</reference>
<evidence type="ECO:0000313" key="1">
    <source>
        <dbReference type="EMBL" id="SHF69103.1"/>
    </source>
</evidence>
<dbReference type="RefSeq" id="WP_159447741.1">
    <property type="nucleotide sequence ID" value="NZ_FQVN01000004.1"/>
</dbReference>
<sequence>MATQFFSPAEIRKLESWPVESGRDELVQHFTLTPEEPVCVDAQQQCLLDHSHHGFDLG</sequence>
<accession>A0A1M5DQ51</accession>
<keyword evidence="2" id="KW-1185">Reference proteome</keyword>
<dbReference type="AlphaFoldDB" id="A0A1M5DQ51"/>
<protein>
    <submittedName>
        <fullName evidence="1">Uncharacterized protein</fullName>
    </submittedName>
</protein>
<gene>
    <name evidence="1" type="ORF">SAMN05444320_104557</name>
</gene>
<dbReference type="OrthoDB" id="4337906at2"/>
<proteinExistence type="predicted"/>
<dbReference type="EMBL" id="FQVN01000004">
    <property type="protein sequence ID" value="SHF69103.1"/>
    <property type="molecule type" value="Genomic_DNA"/>
</dbReference>